<evidence type="ECO:0000313" key="2">
    <source>
        <dbReference type="EMBL" id="SHH24858.1"/>
    </source>
</evidence>
<evidence type="ECO:0000313" key="3">
    <source>
        <dbReference type="Proteomes" id="UP000190675"/>
    </source>
</evidence>
<sequence length="157" mass="16795">MRILIVAGVVVSMTGPAFAQTQPTRPSAYATAPTPPSAFPTAAINPCYSSFNPTSPCYTGNMYPAYSAIAPADVPSRTDGQNLQGADSLNEDQAKLRIEAKGYSNVSGLQKDNRGIWRGEATMKDGRPVAVILDLEGNIYSQWAPLIVIRPLNPPEQ</sequence>
<accession>A0A1M5RF93</accession>
<reference evidence="2 3" key="1">
    <citation type="submission" date="2016-11" db="EMBL/GenBank/DDBJ databases">
        <authorList>
            <person name="Jaros S."/>
            <person name="Januszkiewicz K."/>
            <person name="Wedrychowicz H."/>
        </authorList>
    </citation>
    <scope>NUCLEOTIDE SEQUENCE [LARGE SCALE GENOMIC DNA]</scope>
    <source>
        <strain evidence="2 3">GAS242</strain>
    </source>
</reference>
<gene>
    <name evidence="2" type="ORF">SAMN05444169_6528</name>
</gene>
<organism evidence="2 3">
    <name type="scientific">Bradyrhizobium erythrophlei</name>
    <dbReference type="NCBI Taxonomy" id="1437360"/>
    <lineage>
        <taxon>Bacteria</taxon>
        <taxon>Pseudomonadati</taxon>
        <taxon>Pseudomonadota</taxon>
        <taxon>Alphaproteobacteria</taxon>
        <taxon>Hyphomicrobiales</taxon>
        <taxon>Nitrobacteraceae</taxon>
        <taxon>Bradyrhizobium</taxon>
    </lineage>
</organism>
<dbReference type="Proteomes" id="UP000190675">
    <property type="component" value="Chromosome I"/>
</dbReference>
<evidence type="ECO:0000256" key="1">
    <source>
        <dbReference type="SAM" id="SignalP"/>
    </source>
</evidence>
<feature type="chain" id="PRO_5009913449" evidence="1">
    <location>
        <begin position="20"/>
        <end position="157"/>
    </location>
</feature>
<dbReference type="RefSeq" id="WP_172900008.1">
    <property type="nucleotide sequence ID" value="NZ_LT670818.1"/>
</dbReference>
<dbReference type="EMBL" id="LT670818">
    <property type="protein sequence ID" value="SHH24858.1"/>
    <property type="molecule type" value="Genomic_DNA"/>
</dbReference>
<feature type="signal peptide" evidence="1">
    <location>
        <begin position="1"/>
        <end position="19"/>
    </location>
</feature>
<keyword evidence="1" id="KW-0732">Signal</keyword>
<protein>
    <submittedName>
        <fullName evidence="2">Peptidase propeptide and YPEB domain-containing protein</fullName>
    </submittedName>
</protein>
<name>A0A1M5RF93_9BRAD</name>
<dbReference type="AlphaFoldDB" id="A0A1M5RF93"/>
<proteinExistence type="predicted"/>